<dbReference type="NCBIfam" id="NF008277">
    <property type="entry name" value="PRK11055.1"/>
    <property type="match status" value="1"/>
</dbReference>
<comment type="similarity">
    <text evidence="3 8">Belongs to the aldose epimerase family.</text>
</comment>
<dbReference type="CDD" id="cd09019">
    <property type="entry name" value="galactose_mutarotase_like"/>
    <property type="match status" value="1"/>
</dbReference>
<keyword evidence="10" id="KW-1185">Reference proteome</keyword>
<dbReference type="EMBL" id="CP117167">
    <property type="protein sequence ID" value="WCT14873.1"/>
    <property type="molecule type" value="Genomic_DNA"/>
</dbReference>
<dbReference type="PIRSF" id="PIRSF005096">
    <property type="entry name" value="GALM"/>
    <property type="match status" value="1"/>
</dbReference>
<evidence type="ECO:0000313" key="10">
    <source>
        <dbReference type="Proteomes" id="UP001216139"/>
    </source>
</evidence>
<sequence length="353" mass="39359">MSGLNISSVRSPEFPEDYVYEVEMSNDNITVRLTNFGASIIRIDQPDQYGVKRNIVAGFKDIGDYRDNPYYLGCILGRYAGRISNAQFELNNKAVQLSKNDGAHHLHGGAEGFSKKVWVIKNLIKEQDQVGVIMEYLSLDGEEGYPGNLWTQIKYTLDEDNLLAITYNAVSDQVTPVSLSNHSYFNLSGFDEPHILRHVLQVNADYYTAKTDAHLPTGEICTVAATSLDFKTAKIIGDNIGDFSDDSGYNHNFILNDYEEGKAKLAVTLTDPDSGRFVQVYTDQPCVQIYTANAWDSKIIGSQGIPYGQHGAVAIETQFYPDAPNHPGFPKPYLYPGDHYKTKTIYAIGVEEH</sequence>
<comment type="cofactor">
    <cofactor evidence="1">
        <name>Ca(2+)</name>
        <dbReference type="ChEBI" id="CHEBI:29108"/>
    </cofactor>
</comment>
<organism evidence="9 10">
    <name type="scientific">Mucilaginibacter jinjuensis</name>
    <dbReference type="NCBI Taxonomy" id="1176721"/>
    <lineage>
        <taxon>Bacteria</taxon>
        <taxon>Pseudomonadati</taxon>
        <taxon>Bacteroidota</taxon>
        <taxon>Sphingobacteriia</taxon>
        <taxon>Sphingobacteriales</taxon>
        <taxon>Sphingobacteriaceae</taxon>
        <taxon>Mucilaginibacter</taxon>
    </lineage>
</organism>
<proteinExistence type="inferred from homology"/>
<comment type="pathway">
    <text evidence="2 8">Carbohydrate metabolism; hexose metabolism.</text>
</comment>
<evidence type="ECO:0000256" key="1">
    <source>
        <dbReference type="ARBA" id="ARBA00001913"/>
    </source>
</evidence>
<dbReference type="Gene3D" id="2.70.98.10">
    <property type="match status" value="1"/>
</dbReference>
<evidence type="ECO:0000256" key="8">
    <source>
        <dbReference type="PIRNR" id="PIRNR005096"/>
    </source>
</evidence>
<evidence type="ECO:0000256" key="2">
    <source>
        <dbReference type="ARBA" id="ARBA00005028"/>
    </source>
</evidence>
<protein>
    <recommendedName>
        <fullName evidence="8">Aldose 1-epimerase</fullName>
        <ecNumber evidence="8">5.1.3.3</ecNumber>
    </recommendedName>
</protein>
<dbReference type="EC" id="5.1.3.3" evidence="8"/>
<evidence type="ECO:0000256" key="7">
    <source>
        <dbReference type="ARBA" id="ARBA00023277"/>
    </source>
</evidence>
<dbReference type="SUPFAM" id="SSF74650">
    <property type="entry name" value="Galactose mutarotase-like"/>
    <property type="match status" value="1"/>
</dbReference>
<evidence type="ECO:0000256" key="4">
    <source>
        <dbReference type="ARBA" id="ARBA00011245"/>
    </source>
</evidence>
<dbReference type="Proteomes" id="UP001216139">
    <property type="component" value="Chromosome"/>
</dbReference>
<dbReference type="InterPro" id="IPR011013">
    <property type="entry name" value="Gal_mutarotase_sf_dom"/>
</dbReference>
<evidence type="ECO:0000256" key="5">
    <source>
        <dbReference type="ARBA" id="ARBA00022837"/>
    </source>
</evidence>
<keyword evidence="7 8" id="KW-0119">Carbohydrate metabolism</keyword>
<comment type="subunit">
    <text evidence="4">Monomer.</text>
</comment>
<dbReference type="InterPro" id="IPR047215">
    <property type="entry name" value="Galactose_mutarotase-like"/>
</dbReference>
<evidence type="ECO:0000313" key="9">
    <source>
        <dbReference type="EMBL" id="WCT14873.1"/>
    </source>
</evidence>
<keyword evidence="6 8" id="KW-0413">Isomerase</keyword>
<keyword evidence="5" id="KW-0106">Calcium</keyword>
<dbReference type="PANTHER" id="PTHR10091:SF0">
    <property type="entry name" value="GALACTOSE MUTAROTASE"/>
    <property type="match status" value="1"/>
</dbReference>
<dbReference type="InterPro" id="IPR014718">
    <property type="entry name" value="GH-type_carb-bd"/>
</dbReference>
<dbReference type="InterPro" id="IPR008183">
    <property type="entry name" value="Aldose_1/G6P_1-epimerase"/>
</dbReference>
<reference evidence="9 10" key="1">
    <citation type="submission" date="2023-02" db="EMBL/GenBank/DDBJ databases">
        <title>Genome sequence of Mucilaginibacter jinjuensis strain KACC 16571.</title>
        <authorList>
            <person name="Kim S."/>
            <person name="Heo J."/>
            <person name="Kwon S.-W."/>
        </authorList>
    </citation>
    <scope>NUCLEOTIDE SEQUENCE [LARGE SCALE GENOMIC DNA]</scope>
    <source>
        <strain evidence="9 10">KACC 16571</strain>
    </source>
</reference>
<comment type="catalytic activity">
    <reaction evidence="8">
        <text>alpha-D-glucose = beta-D-glucose</text>
        <dbReference type="Rhea" id="RHEA:10264"/>
        <dbReference type="ChEBI" id="CHEBI:15903"/>
        <dbReference type="ChEBI" id="CHEBI:17925"/>
        <dbReference type="EC" id="5.1.3.3"/>
    </reaction>
</comment>
<dbReference type="PANTHER" id="PTHR10091">
    <property type="entry name" value="ALDOSE-1-EPIMERASE"/>
    <property type="match status" value="1"/>
</dbReference>
<accession>A0ABY7TGN1</accession>
<evidence type="ECO:0000256" key="3">
    <source>
        <dbReference type="ARBA" id="ARBA00006206"/>
    </source>
</evidence>
<dbReference type="Pfam" id="PF01263">
    <property type="entry name" value="Aldose_epim"/>
    <property type="match status" value="1"/>
</dbReference>
<dbReference type="RefSeq" id="WP_273633366.1">
    <property type="nucleotide sequence ID" value="NZ_CP117167.1"/>
</dbReference>
<evidence type="ECO:0000256" key="6">
    <source>
        <dbReference type="ARBA" id="ARBA00023235"/>
    </source>
</evidence>
<dbReference type="InterPro" id="IPR015443">
    <property type="entry name" value="Aldose_1-epimerase"/>
</dbReference>
<gene>
    <name evidence="9" type="ORF">PQO05_13090</name>
</gene>
<name>A0ABY7TGN1_9SPHI</name>